<dbReference type="NCBIfam" id="TIGR03354">
    <property type="entry name" value="VI_FHA"/>
    <property type="match status" value="1"/>
</dbReference>
<feature type="domain" description="Type VI secretion system FHA" evidence="2">
    <location>
        <begin position="298"/>
        <end position="475"/>
    </location>
</feature>
<feature type="region of interest" description="Disordered" evidence="1">
    <location>
        <begin position="227"/>
        <end position="251"/>
    </location>
</feature>
<proteinExistence type="predicted"/>
<dbReference type="RefSeq" id="WP_265687335.1">
    <property type="nucleotide sequence ID" value="NZ_JAKRRX010000037.1"/>
</dbReference>
<dbReference type="AlphaFoldDB" id="A0A9X3CDW8"/>
<gene>
    <name evidence="3" type="primary">tagH</name>
    <name evidence="3" type="ORF">MD483_08535</name>
</gene>
<accession>A0A9X3CDW8</accession>
<dbReference type="EMBL" id="JAKRRX010000037">
    <property type="protein sequence ID" value="MCW8333869.1"/>
    <property type="molecule type" value="Genomic_DNA"/>
</dbReference>
<dbReference type="InterPro" id="IPR017735">
    <property type="entry name" value="T6SS_FHA"/>
</dbReference>
<dbReference type="InterPro" id="IPR046883">
    <property type="entry name" value="T6SS_FHA_C"/>
</dbReference>
<evidence type="ECO:0000256" key="1">
    <source>
        <dbReference type="SAM" id="MobiDB-lite"/>
    </source>
</evidence>
<feature type="compositionally biased region" description="Polar residues" evidence="1">
    <location>
        <begin position="235"/>
        <end position="249"/>
    </location>
</feature>
<dbReference type="Pfam" id="PF20232">
    <property type="entry name" value="T6SS_FHA_C"/>
    <property type="match status" value="1"/>
</dbReference>
<evidence type="ECO:0000313" key="4">
    <source>
        <dbReference type="Proteomes" id="UP001155586"/>
    </source>
</evidence>
<dbReference type="Proteomes" id="UP001155586">
    <property type="component" value="Unassembled WGS sequence"/>
</dbReference>
<name>A0A9X3CDW8_9VIBR</name>
<dbReference type="CDD" id="cd00060">
    <property type="entry name" value="FHA"/>
    <property type="match status" value="1"/>
</dbReference>
<dbReference type="SUPFAM" id="SSF49879">
    <property type="entry name" value="SMAD/FHA domain"/>
    <property type="match status" value="1"/>
</dbReference>
<evidence type="ECO:0000313" key="3">
    <source>
        <dbReference type="EMBL" id="MCW8333869.1"/>
    </source>
</evidence>
<evidence type="ECO:0000259" key="2">
    <source>
        <dbReference type="Pfam" id="PF20232"/>
    </source>
</evidence>
<dbReference type="Gene3D" id="2.60.200.20">
    <property type="match status" value="1"/>
</dbReference>
<dbReference type="InterPro" id="IPR008984">
    <property type="entry name" value="SMAD_FHA_dom_sf"/>
</dbReference>
<comment type="caution">
    <text evidence="3">The sequence shown here is derived from an EMBL/GenBank/DDBJ whole genome shotgun (WGS) entry which is preliminary data.</text>
</comment>
<protein>
    <submittedName>
        <fullName evidence="3">Type VI secretion system-associated FHA domain protein TagH</fullName>
    </submittedName>
</protein>
<sequence>MNSAQQSISMVVSNVHLLDSGLSPQCVFDKTGGVIGSSATNQWHLKDARGDVKANHCEIVLFDGAFCVRDTSGHTYINSASMPIGKDRLAKLQNKDVLTIGTYQIKVHLGDGAQDLALTEGALEQLFENERIDLLEDGEAPKVTVDHPMAKSSDPLSALDAITAQAVKKDDLLSDDYELHNTEQPEDPTYTEPTQYESKLDFTPQADSEYEMTSSIRLKNILGFGKRKAKKPATEPQTPINQNNQSNVSEGLGMDDKVLDLLEEEVAKSYQGEPLAPAASSLSTGTSNHLLTGPMLTGLGVEVSDSDDMTKLHFLSEEIGESLQSCIKGLLDLHAQVGNGRFGVVNRNLQPIEDNPLRLGLSYEETVRTMYDSEKSLVHLSAPAAISESLENVRNHNDAMQHATSEALNQILQAFSPEVLLKRFNNYKRKTNQVEQSGESWAWNMYCNYYQELTSNRQQGFEKLFWEIFEQSYDKKIRELQAEL</sequence>
<organism evidence="3 4">
    <name type="scientific">Vibrio paucivorans</name>
    <dbReference type="NCBI Taxonomy" id="2829489"/>
    <lineage>
        <taxon>Bacteria</taxon>
        <taxon>Pseudomonadati</taxon>
        <taxon>Pseudomonadota</taxon>
        <taxon>Gammaproteobacteria</taxon>
        <taxon>Vibrionales</taxon>
        <taxon>Vibrionaceae</taxon>
        <taxon>Vibrio</taxon>
    </lineage>
</organism>
<reference evidence="3" key="1">
    <citation type="submission" date="2022-02" db="EMBL/GenBank/DDBJ databases">
        <title>Vibrio sp. nov., a new bacterium isolated from Bohai sea, China.</title>
        <authorList>
            <person name="Yuan Y."/>
        </authorList>
    </citation>
    <scope>NUCLEOTIDE SEQUENCE</scope>
    <source>
        <strain evidence="3">DBSS07</strain>
    </source>
</reference>
<keyword evidence="4" id="KW-1185">Reference proteome</keyword>